<gene>
    <name evidence="2" type="ORF">DAPPUDRAFT_120106</name>
</gene>
<dbReference type="OrthoDB" id="10466088at2759"/>
<dbReference type="KEGG" id="dpx:DAPPUDRAFT_120106"/>
<proteinExistence type="predicted"/>
<dbReference type="EMBL" id="GL733510">
    <property type="protein sequence ID" value="EFX62567.1"/>
    <property type="molecule type" value="Genomic_DNA"/>
</dbReference>
<feature type="region of interest" description="Disordered" evidence="1">
    <location>
        <begin position="22"/>
        <end position="84"/>
    </location>
</feature>
<dbReference type="Proteomes" id="UP000000305">
    <property type="component" value="Unassembled WGS sequence"/>
</dbReference>
<accession>E9I0B2</accession>
<dbReference type="HOGENOM" id="CLU_842669_0_0_1"/>
<dbReference type="InParanoid" id="E9I0B2"/>
<feature type="compositionally biased region" description="Basic residues" evidence="1">
    <location>
        <begin position="44"/>
        <end position="64"/>
    </location>
</feature>
<evidence type="ECO:0000313" key="3">
    <source>
        <dbReference type="Proteomes" id="UP000000305"/>
    </source>
</evidence>
<dbReference type="AlphaFoldDB" id="E9I0B2"/>
<organism evidence="2 3">
    <name type="scientific">Daphnia pulex</name>
    <name type="common">Water flea</name>
    <dbReference type="NCBI Taxonomy" id="6669"/>
    <lineage>
        <taxon>Eukaryota</taxon>
        <taxon>Metazoa</taxon>
        <taxon>Ecdysozoa</taxon>
        <taxon>Arthropoda</taxon>
        <taxon>Crustacea</taxon>
        <taxon>Branchiopoda</taxon>
        <taxon>Diplostraca</taxon>
        <taxon>Cladocera</taxon>
        <taxon>Anomopoda</taxon>
        <taxon>Daphniidae</taxon>
        <taxon>Daphnia</taxon>
    </lineage>
</organism>
<name>E9I0B2_DAPPU</name>
<sequence length="330" mass="37185">MTGREDVGVVARWMTYSTSLSVAQPSGTNKGNVEEISSQGEVLKRKRQPKAKKVVQAKQAKPKNGKQNPKAHEATENIPAESTSCDDGVSLTEYVFATQTENESFFAREDGGLITDVVAEESSGFIGNEPSCGLSAGSASIENVVAGTKVSQRQLVSKQMCWTLMLYIIYNPVDDHRNLSKIPNFQECVRAKHEPHLFPEQKNSTHEMPDAAVHYKSQKALIDILRHPPCSDLFRSYRHYILYYQYELQLVILCGLSVVYIPEYNICVDLRVLYLSSARDIGGTRPCINLMNYFRLFRLCAIIWIAPQAVPVYRVFKQCVPVANIELDWR</sequence>
<evidence type="ECO:0000313" key="2">
    <source>
        <dbReference type="EMBL" id="EFX62567.1"/>
    </source>
</evidence>
<keyword evidence="3" id="KW-1185">Reference proteome</keyword>
<protein>
    <submittedName>
        <fullName evidence="2">Uncharacterized protein</fullName>
    </submittedName>
</protein>
<feature type="compositionally biased region" description="Polar residues" evidence="1">
    <location>
        <begin position="22"/>
        <end position="40"/>
    </location>
</feature>
<evidence type="ECO:0000256" key="1">
    <source>
        <dbReference type="SAM" id="MobiDB-lite"/>
    </source>
</evidence>
<reference evidence="2 3" key="1">
    <citation type="journal article" date="2011" name="Science">
        <title>The ecoresponsive genome of Daphnia pulex.</title>
        <authorList>
            <person name="Colbourne J.K."/>
            <person name="Pfrender M.E."/>
            <person name="Gilbert D."/>
            <person name="Thomas W.K."/>
            <person name="Tucker A."/>
            <person name="Oakley T.H."/>
            <person name="Tokishita S."/>
            <person name="Aerts A."/>
            <person name="Arnold G.J."/>
            <person name="Basu M.K."/>
            <person name="Bauer D.J."/>
            <person name="Caceres C.E."/>
            <person name="Carmel L."/>
            <person name="Casola C."/>
            <person name="Choi J.H."/>
            <person name="Detter J.C."/>
            <person name="Dong Q."/>
            <person name="Dusheyko S."/>
            <person name="Eads B.D."/>
            <person name="Frohlich T."/>
            <person name="Geiler-Samerotte K.A."/>
            <person name="Gerlach D."/>
            <person name="Hatcher P."/>
            <person name="Jogdeo S."/>
            <person name="Krijgsveld J."/>
            <person name="Kriventseva E.V."/>
            <person name="Kultz D."/>
            <person name="Laforsch C."/>
            <person name="Lindquist E."/>
            <person name="Lopez J."/>
            <person name="Manak J.R."/>
            <person name="Muller J."/>
            <person name="Pangilinan J."/>
            <person name="Patwardhan R.P."/>
            <person name="Pitluck S."/>
            <person name="Pritham E.J."/>
            <person name="Rechtsteiner A."/>
            <person name="Rho M."/>
            <person name="Rogozin I.B."/>
            <person name="Sakarya O."/>
            <person name="Salamov A."/>
            <person name="Schaack S."/>
            <person name="Shapiro H."/>
            <person name="Shiga Y."/>
            <person name="Skalitzky C."/>
            <person name="Smith Z."/>
            <person name="Souvorov A."/>
            <person name="Sung W."/>
            <person name="Tang Z."/>
            <person name="Tsuchiya D."/>
            <person name="Tu H."/>
            <person name="Vos H."/>
            <person name="Wang M."/>
            <person name="Wolf Y.I."/>
            <person name="Yamagata H."/>
            <person name="Yamada T."/>
            <person name="Ye Y."/>
            <person name="Shaw J.R."/>
            <person name="Andrews J."/>
            <person name="Crease T.J."/>
            <person name="Tang H."/>
            <person name="Lucas S.M."/>
            <person name="Robertson H.M."/>
            <person name="Bork P."/>
            <person name="Koonin E.V."/>
            <person name="Zdobnov E.M."/>
            <person name="Grigoriev I.V."/>
            <person name="Lynch M."/>
            <person name="Boore J.L."/>
        </authorList>
    </citation>
    <scope>NUCLEOTIDE SEQUENCE [LARGE SCALE GENOMIC DNA]</scope>
</reference>